<dbReference type="Pfam" id="PF01499">
    <property type="entry name" value="Herpes_UL25"/>
    <property type="match status" value="1"/>
</dbReference>
<proteinExistence type="inferred from homology"/>
<dbReference type="InterPro" id="IPR002493">
    <property type="entry name" value="Herpes_UL25"/>
</dbReference>
<name>A0A0M4M4G8_9GAMA</name>
<dbReference type="EMBL" id="KT595939">
    <property type="protein sequence ID" value="ALE14730.1"/>
    <property type="molecule type" value="Genomic_DNA"/>
</dbReference>
<sequence length="539" mass="61062">MFSNTKPHRVFVTRTLAPNKVLHINRDLLTETRRYALKYRRHVLEQHLSQVKKGLLRAELEALAQGHISTTQDVLQKLDTLESVTQHLSVKPIQSEKVNSLKTAPTAHTKYPTQRDKTSLIITIAPDDPSFHVESDFRGEFLSGLYTKQHQWLPAFGPWFTNMTDSAMQRRVFPRELRGNLNLQSSTSLKLMQAVLDTISNVTSDFFLDVRHLSDTNSALCLLNGYFYIKKNSPLPLTYVDLVSNLDEKIELLITDLKQNTQGTNFSFSYSNPQQLETIAPLSKQNTYSTDFFQDHKLFHLLVTAGVLPSQTQSKASQNLDVVYLITNTVFGADIPPFPVFQWNLRTGLIALEVLMLVYITLEVAQISTNTAHRRLQLATLLGGQIKTKDSQQYKFLKRKQLFSFMCENYMIPTLQQNPQTPISSLFPGIILTAIEAVDVFDSHINKTNNHIINLSGKKYNEMFDIINQKYTFKDPQAILHAQTAFRLTIEKGLNLLLSSTNPSSAITKIISTEFGGGDDYDNLYFLILGCLPVSVAII</sequence>
<evidence type="ECO:0000313" key="6">
    <source>
        <dbReference type="EMBL" id="ALE14730.1"/>
    </source>
</evidence>
<dbReference type="GO" id="GO:0019072">
    <property type="term" value="P:viral genome packaging"/>
    <property type="evidence" value="ECO:0007669"/>
    <property type="project" value="InterPro"/>
</dbReference>
<dbReference type="RefSeq" id="YP_009173895.1">
    <property type="nucleotide sequence ID" value="NC_028099.1"/>
</dbReference>
<dbReference type="OrthoDB" id="4434at10239"/>
<dbReference type="GeneID" id="26100409"/>
<keyword evidence="7" id="KW-1185">Reference proteome</keyword>
<dbReference type="HAMAP" id="MF_04025">
    <property type="entry name" value="HSV_CVC2"/>
    <property type="match status" value="1"/>
</dbReference>
<keyword evidence="5" id="KW-0231">Viral genome packaging</keyword>
<keyword evidence="2" id="KW-1048">Host nucleus</keyword>
<evidence type="ECO:0000256" key="1">
    <source>
        <dbReference type="ARBA" id="ARBA00022561"/>
    </source>
</evidence>
<dbReference type="KEGG" id="vg:26100409"/>
<evidence type="ECO:0000256" key="4">
    <source>
        <dbReference type="ARBA" id="ARBA00022844"/>
    </source>
</evidence>
<protein>
    <submittedName>
        <fullName evidence="6">ORF19</fullName>
    </submittedName>
</protein>
<keyword evidence="4" id="KW-0946">Virion</keyword>
<evidence type="ECO:0000256" key="5">
    <source>
        <dbReference type="ARBA" id="ARBA00023219"/>
    </source>
</evidence>
<accession>A0A0M4M4G8</accession>
<reference evidence="6 7" key="1">
    <citation type="journal article" date="2015" name="Genome Announc.">
        <title>First Complete Genome Sequence of Felis catus Gammaherpesvirus 1.</title>
        <authorList>
            <person name="Troyer R.M."/>
            <person name="Lee J.S."/>
            <person name="Vuyisich M."/>
            <person name="Chain P."/>
            <person name="Lo C.C."/>
            <person name="Kronmiller B."/>
            <person name="Bracha S."/>
            <person name="Avery A.C."/>
            <person name="VandeWoude S."/>
        </authorList>
    </citation>
    <scope>NUCLEOTIDE SEQUENCE [LARGE SCALE GENOMIC DNA]</scope>
    <source>
        <strain evidence="6">31286</strain>
    </source>
</reference>
<evidence type="ECO:0000256" key="3">
    <source>
        <dbReference type="ARBA" id="ARBA00022612"/>
    </source>
</evidence>
<evidence type="ECO:0000313" key="7">
    <source>
        <dbReference type="Proteomes" id="UP000152314"/>
    </source>
</evidence>
<organism evidence="6 7">
    <name type="scientific">Felid gammaherpesvirus 1</name>
    <dbReference type="NCBI Taxonomy" id="2560468"/>
    <lineage>
        <taxon>Viruses</taxon>
        <taxon>Duplodnaviria</taxon>
        <taxon>Heunggongvirae</taxon>
        <taxon>Peploviricota</taxon>
        <taxon>Herviviricetes</taxon>
        <taxon>Herpesvirales</taxon>
        <taxon>Orthoherpesviridae</taxon>
        <taxon>Gammaherpesvirinae</taxon>
        <taxon>Percavirus</taxon>
        <taxon>Percavirus felidgamma1</taxon>
    </lineage>
</organism>
<dbReference type="Proteomes" id="UP000152314">
    <property type="component" value="Segment"/>
</dbReference>
<evidence type="ECO:0000256" key="2">
    <source>
        <dbReference type="ARBA" id="ARBA00022562"/>
    </source>
</evidence>
<keyword evidence="3" id="KW-1188">Viral release from host cell</keyword>
<dbReference type="GO" id="GO:0019028">
    <property type="term" value="C:viral capsid"/>
    <property type="evidence" value="ECO:0007669"/>
    <property type="project" value="UniProtKB-KW"/>
</dbReference>
<keyword evidence="1" id="KW-0167">Capsid protein</keyword>